<organism evidence="1 2">
    <name type="scientific">Penicillium chermesinum</name>
    <dbReference type="NCBI Taxonomy" id="63820"/>
    <lineage>
        <taxon>Eukaryota</taxon>
        <taxon>Fungi</taxon>
        <taxon>Dikarya</taxon>
        <taxon>Ascomycota</taxon>
        <taxon>Pezizomycotina</taxon>
        <taxon>Eurotiomycetes</taxon>
        <taxon>Eurotiomycetidae</taxon>
        <taxon>Eurotiales</taxon>
        <taxon>Aspergillaceae</taxon>
        <taxon>Penicillium</taxon>
    </lineage>
</organism>
<evidence type="ECO:0000313" key="1">
    <source>
        <dbReference type="EMBL" id="KAJ5217009.1"/>
    </source>
</evidence>
<reference evidence="1" key="2">
    <citation type="journal article" date="2023" name="IMA Fungus">
        <title>Comparative genomic study of the Penicillium genus elucidates a diverse pangenome and 15 lateral gene transfer events.</title>
        <authorList>
            <person name="Petersen C."/>
            <person name="Sorensen T."/>
            <person name="Nielsen M.R."/>
            <person name="Sondergaard T.E."/>
            <person name="Sorensen J.L."/>
            <person name="Fitzpatrick D.A."/>
            <person name="Frisvad J.C."/>
            <person name="Nielsen K.L."/>
        </authorList>
    </citation>
    <scope>NUCLEOTIDE SEQUENCE</scope>
    <source>
        <strain evidence="1">IBT 19713</strain>
    </source>
</reference>
<name>A0A9W9TC49_9EURO</name>
<proteinExistence type="predicted"/>
<dbReference type="PANTHER" id="PTHR38791">
    <property type="entry name" value="ZN(II)2CYS6 TRANSCRIPTION FACTOR (EUROFUNG)-RELATED-RELATED"/>
    <property type="match status" value="1"/>
</dbReference>
<dbReference type="InterPro" id="IPR053175">
    <property type="entry name" value="DHMBA_Reg_Transcription_Factor"/>
</dbReference>
<dbReference type="GeneID" id="83206616"/>
<accession>A0A9W9TC49</accession>
<dbReference type="OrthoDB" id="3525185at2759"/>
<gene>
    <name evidence="1" type="ORF">N7468_010017</name>
</gene>
<evidence type="ECO:0000313" key="2">
    <source>
        <dbReference type="Proteomes" id="UP001150941"/>
    </source>
</evidence>
<reference evidence="1" key="1">
    <citation type="submission" date="2022-11" db="EMBL/GenBank/DDBJ databases">
        <authorList>
            <person name="Petersen C."/>
        </authorList>
    </citation>
    <scope>NUCLEOTIDE SEQUENCE</scope>
    <source>
        <strain evidence="1">IBT 19713</strain>
    </source>
</reference>
<keyword evidence="2" id="KW-1185">Reference proteome</keyword>
<protein>
    <submittedName>
        <fullName evidence="1">Uncharacterized protein</fullName>
    </submittedName>
</protein>
<dbReference type="Proteomes" id="UP001150941">
    <property type="component" value="Unassembled WGS sequence"/>
</dbReference>
<dbReference type="PANTHER" id="PTHR38791:SF5">
    <property type="entry name" value="TRANSCRIPTION FACTOR DBAG-RELATED"/>
    <property type="match status" value="1"/>
</dbReference>
<comment type="caution">
    <text evidence="1">The sequence shown here is derived from an EMBL/GenBank/DDBJ whole genome shotgun (WGS) entry which is preliminary data.</text>
</comment>
<sequence length="246" mass="27643">MIEPSCSASPAQSLDTLINALCSIHAKRADAIDNRFAASDDQYILDEAVHLEQAFLQWEQAQGTRFRPSTIGTINRRTCDKEHTPGFYPGNVDIYFDLYVACIWNIYRAARLYLITLIAELRSTYSTPEPLDPPENGYQFLVSGILSSVPYHLTEDLHDFVQHADMQSSITTPGKIVGGLLLMQPLHVVSTLPVVDSAIRDYMRRCLMWIGTNMGIGQACLMAKVFEIPIATRPPQRMRDGYTNSR</sequence>
<dbReference type="EMBL" id="JAPQKS010000008">
    <property type="protein sequence ID" value="KAJ5217009.1"/>
    <property type="molecule type" value="Genomic_DNA"/>
</dbReference>
<dbReference type="RefSeq" id="XP_058325880.1">
    <property type="nucleotide sequence ID" value="XM_058479312.1"/>
</dbReference>
<dbReference type="AlphaFoldDB" id="A0A9W9TC49"/>